<evidence type="ECO:0000313" key="2">
    <source>
        <dbReference type="Proteomes" id="UP001497535"/>
    </source>
</evidence>
<accession>A0ACB0ZWK8</accession>
<dbReference type="EMBL" id="CAVMJV010000050">
    <property type="protein sequence ID" value="CAK5083345.1"/>
    <property type="molecule type" value="Genomic_DNA"/>
</dbReference>
<protein>
    <submittedName>
        <fullName evidence="1">Uncharacterized protein</fullName>
    </submittedName>
</protein>
<evidence type="ECO:0000313" key="1">
    <source>
        <dbReference type="EMBL" id="CAK5083345.1"/>
    </source>
</evidence>
<organism evidence="1 2">
    <name type="scientific">Meloidogyne enterolobii</name>
    <name type="common">Root-knot nematode worm</name>
    <name type="synonym">Meloidogyne mayaguensis</name>
    <dbReference type="NCBI Taxonomy" id="390850"/>
    <lineage>
        <taxon>Eukaryota</taxon>
        <taxon>Metazoa</taxon>
        <taxon>Ecdysozoa</taxon>
        <taxon>Nematoda</taxon>
        <taxon>Chromadorea</taxon>
        <taxon>Rhabditida</taxon>
        <taxon>Tylenchina</taxon>
        <taxon>Tylenchomorpha</taxon>
        <taxon>Tylenchoidea</taxon>
        <taxon>Meloidogynidae</taxon>
        <taxon>Meloidogyninae</taxon>
        <taxon>Meloidogyne</taxon>
    </lineage>
</organism>
<proteinExistence type="predicted"/>
<reference evidence="1" key="1">
    <citation type="submission" date="2023-11" db="EMBL/GenBank/DDBJ databases">
        <authorList>
            <person name="Poullet M."/>
        </authorList>
    </citation>
    <scope>NUCLEOTIDE SEQUENCE</scope>
    <source>
        <strain evidence="1">E1834</strain>
    </source>
</reference>
<name>A0ACB0ZWK8_MELEN</name>
<dbReference type="Proteomes" id="UP001497535">
    <property type="component" value="Unassembled WGS sequence"/>
</dbReference>
<comment type="caution">
    <text evidence="1">The sequence shown here is derived from an EMBL/GenBank/DDBJ whole genome shotgun (WGS) entry which is preliminary data.</text>
</comment>
<gene>
    <name evidence="1" type="ORF">MENTE1834_LOCUS30677</name>
</gene>
<keyword evidence="2" id="KW-1185">Reference proteome</keyword>
<sequence length="88" mass="9830">MFAAKMLFQLSVVLLKVNYLKNLHVTFAFKYSGNFTYTAVFVICYGVGPGSIPSIFLNDVFTVYARGKANSVVSSISWLFVFIIQIVC</sequence>